<dbReference type="Proteomes" id="UP000815325">
    <property type="component" value="Unassembled WGS sequence"/>
</dbReference>
<evidence type="ECO:0000256" key="1">
    <source>
        <dbReference type="SAM" id="MobiDB-lite"/>
    </source>
</evidence>
<dbReference type="EMBL" id="MU069948">
    <property type="protein sequence ID" value="KAF5831455.1"/>
    <property type="molecule type" value="Genomic_DNA"/>
</dbReference>
<protein>
    <submittedName>
        <fullName evidence="2">Uncharacterized protein</fullName>
    </submittedName>
</protein>
<reference evidence="2" key="1">
    <citation type="submission" date="2017-08" db="EMBL/GenBank/DDBJ databases">
        <authorList>
            <person name="Polle J.E."/>
            <person name="Barry K."/>
            <person name="Cushman J."/>
            <person name="Schmutz J."/>
            <person name="Tran D."/>
            <person name="Hathwaick L.T."/>
            <person name="Yim W.C."/>
            <person name="Jenkins J."/>
            <person name="Mckie-Krisberg Z.M."/>
            <person name="Prochnik S."/>
            <person name="Lindquist E."/>
            <person name="Dockter R.B."/>
            <person name="Adam C."/>
            <person name="Molina H."/>
            <person name="Bunkerborg J."/>
            <person name="Jin E."/>
            <person name="Buchheim M."/>
            <person name="Magnuson J."/>
        </authorList>
    </citation>
    <scope>NUCLEOTIDE SEQUENCE</scope>
    <source>
        <strain evidence="2">CCAP 19/18</strain>
    </source>
</reference>
<accession>A0ABQ7GA20</accession>
<comment type="caution">
    <text evidence="2">The sequence shown here is derived from an EMBL/GenBank/DDBJ whole genome shotgun (WGS) entry which is preliminary data.</text>
</comment>
<name>A0ABQ7GA20_DUNSA</name>
<organism evidence="2 3">
    <name type="scientific">Dunaliella salina</name>
    <name type="common">Green alga</name>
    <name type="synonym">Protococcus salinus</name>
    <dbReference type="NCBI Taxonomy" id="3046"/>
    <lineage>
        <taxon>Eukaryota</taxon>
        <taxon>Viridiplantae</taxon>
        <taxon>Chlorophyta</taxon>
        <taxon>core chlorophytes</taxon>
        <taxon>Chlorophyceae</taxon>
        <taxon>CS clade</taxon>
        <taxon>Chlamydomonadales</taxon>
        <taxon>Dunaliellaceae</taxon>
        <taxon>Dunaliella</taxon>
    </lineage>
</organism>
<keyword evidence="3" id="KW-1185">Reference proteome</keyword>
<gene>
    <name evidence="2" type="ORF">DUNSADRAFT_13130</name>
</gene>
<evidence type="ECO:0000313" key="2">
    <source>
        <dbReference type="EMBL" id="KAF5831455.1"/>
    </source>
</evidence>
<proteinExistence type="predicted"/>
<evidence type="ECO:0000313" key="3">
    <source>
        <dbReference type="Proteomes" id="UP000815325"/>
    </source>
</evidence>
<feature type="region of interest" description="Disordered" evidence="1">
    <location>
        <begin position="1"/>
        <end position="21"/>
    </location>
</feature>
<sequence length="240" mass="27430">MRAGPPSTINSECRGIGASSSGRGVFSTRELSLLKKTPKQSRIGHTVSTRVIRDAEPQPRVDYEDPEKTYGMRRIGGRKSHTISTRNTPMAWLQNMPSIWTRNTLESRKHDELLELVVLNERLAGRESWEARRRLEYLKKRRSNWEAIYNYITTSDAAATLELVEEANHRVSEKICIWGSQTHSCMRQGKRGEKMERDLLQLCSYRRGKGAQLCAKACMHTAEQPHGTPHLVHIGMHKQP</sequence>